<reference evidence="6" key="1">
    <citation type="submission" date="2017-04" db="EMBL/GenBank/DDBJ databases">
        <authorList>
            <person name="Varghese N."/>
            <person name="Submissions S."/>
        </authorList>
    </citation>
    <scope>NUCLEOTIDE SEQUENCE [LARGE SCALE GENOMIC DNA]</scope>
    <source>
        <strain evidence="6">Ballard 720</strain>
    </source>
</reference>
<dbReference type="InterPro" id="IPR029056">
    <property type="entry name" value="Ribokinase-like"/>
</dbReference>
<dbReference type="FunFam" id="3.40.1190.20:FF:000002">
    <property type="entry name" value="Bifunctional protein HldE"/>
    <property type="match status" value="1"/>
</dbReference>
<dbReference type="EMBL" id="FXAH01000004">
    <property type="protein sequence ID" value="SMF22776.1"/>
    <property type="molecule type" value="Genomic_DNA"/>
</dbReference>
<protein>
    <submittedName>
        <fullName evidence="5">D-alpha,beta-D-heptose 7-phosphate 1-kinase</fullName>
    </submittedName>
</protein>
<evidence type="ECO:0000256" key="2">
    <source>
        <dbReference type="ARBA" id="ARBA00022777"/>
    </source>
</evidence>
<dbReference type="AlphaFoldDB" id="A0A1X7DWS9"/>
<name>A0A1X7DWS9_TRICW</name>
<dbReference type="NCBIfam" id="TIGR02198">
    <property type="entry name" value="rfaE_dom_I"/>
    <property type="match status" value="1"/>
</dbReference>
<dbReference type="STRING" id="28094.SAMN06295900_104122"/>
<dbReference type="SUPFAM" id="SSF53613">
    <property type="entry name" value="Ribokinase-like"/>
    <property type="match status" value="1"/>
</dbReference>
<accession>A0A1X7DWS9</accession>
<evidence type="ECO:0000256" key="1">
    <source>
        <dbReference type="ARBA" id="ARBA00022679"/>
    </source>
</evidence>
<dbReference type="Proteomes" id="UP000192911">
    <property type="component" value="Unassembled WGS sequence"/>
</dbReference>
<dbReference type="GO" id="GO:0033785">
    <property type="term" value="F:heptose 7-phosphate kinase activity"/>
    <property type="evidence" value="ECO:0007669"/>
    <property type="project" value="TreeGrafter"/>
</dbReference>
<dbReference type="PANTHER" id="PTHR46969">
    <property type="entry name" value="BIFUNCTIONAL PROTEIN HLDE"/>
    <property type="match status" value="1"/>
</dbReference>
<dbReference type="CDD" id="cd01172">
    <property type="entry name" value="RfaE_like"/>
    <property type="match status" value="1"/>
</dbReference>
<dbReference type="GO" id="GO:0005829">
    <property type="term" value="C:cytosol"/>
    <property type="evidence" value="ECO:0007669"/>
    <property type="project" value="TreeGrafter"/>
</dbReference>
<keyword evidence="2 5" id="KW-0418">Kinase</keyword>
<dbReference type="PANTHER" id="PTHR46969:SF1">
    <property type="entry name" value="BIFUNCTIONAL PROTEIN HLDE"/>
    <property type="match status" value="1"/>
</dbReference>
<dbReference type="Gene3D" id="3.40.1190.20">
    <property type="match status" value="1"/>
</dbReference>
<dbReference type="RefSeq" id="WP_170151683.1">
    <property type="nucleotide sequence ID" value="NZ_BSQD01000005.1"/>
</dbReference>
<dbReference type="GO" id="GO:0033786">
    <property type="term" value="F:heptose-1-phosphate adenylyltransferase activity"/>
    <property type="evidence" value="ECO:0007669"/>
    <property type="project" value="TreeGrafter"/>
</dbReference>
<feature type="domain" description="Carbohydrate kinase PfkB" evidence="4">
    <location>
        <begin position="35"/>
        <end position="324"/>
    </location>
</feature>
<dbReference type="InterPro" id="IPR011611">
    <property type="entry name" value="PfkB_dom"/>
</dbReference>
<gene>
    <name evidence="5" type="ORF">SAMN06295900_104122</name>
</gene>
<evidence type="ECO:0000256" key="3">
    <source>
        <dbReference type="SAM" id="MobiDB-lite"/>
    </source>
</evidence>
<evidence type="ECO:0000313" key="6">
    <source>
        <dbReference type="Proteomes" id="UP000192911"/>
    </source>
</evidence>
<proteinExistence type="predicted"/>
<dbReference type="InterPro" id="IPR011913">
    <property type="entry name" value="RfaE_dom_I"/>
</dbReference>
<feature type="region of interest" description="Disordered" evidence="3">
    <location>
        <begin position="1"/>
        <end position="26"/>
    </location>
</feature>
<dbReference type="GO" id="GO:0016773">
    <property type="term" value="F:phosphotransferase activity, alcohol group as acceptor"/>
    <property type="evidence" value="ECO:0007669"/>
    <property type="project" value="InterPro"/>
</dbReference>
<organism evidence="5 6">
    <name type="scientific">Trinickia caryophylli</name>
    <name type="common">Paraburkholderia caryophylli</name>
    <dbReference type="NCBI Taxonomy" id="28094"/>
    <lineage>
        <taxon>Bacteria</taxon>
        <taxon>Pseudomonadati</taxon>
        <taxon>Pseudomonadota</taxon>
        <taxon>Betaproteobacteria</taxon>
        <taxon>Burkholderiales</taxon>
        <taxon>Burkholderiaceae</taxon>
        <taxon>Trinickia</taxon>
    </lineage>
</organism>
<keyword evidence="1" id="KW-0808">Transferase</keyword>
<sequence>MQAPDLAQREQGARSPAQPSPAVPAVSRERLARSRVLVVGDVMLDRYWFGDVNRISPEAPVPVVHVQRQEDRLGGAANVARNAAAIGAQAGLLCVVGHDEPGERIVELLKDSGVVPHLERDPELSTTIKLRVLSRQQQLLRMDFENTPAHEALLAGLARFDALLASHDVVLLSDYAKGGLTHVTAMIAKARAADKPVLVDPKGDDWERYRGATLITPNRAELREVIGQWKSESDLLERVTALRTSLDIASLLLTRSEEGMTLFMDGKVLNAPAVAREVYDVSGAGDTVIATLAVMLGAGLSLVDAVALANRAAGIVVGKLGTATVDYDELFSPAN</sequence>
<evidence type="ECO:0000259" key="4">
    <source>
        <dbReference type="Pfam" id="PF00294"/>
    </source>
</evidence>
<keyword evidence="6" id="KW-1185">Reference proteome</keyword>
<dbReference type="GeneID" id="95551359"/>
<dbReference type="Pfam" id="PF00294">
    <property type="entry name" value="PfkB"/>
    <property type="match status" value="1"/>
</dbReference>
<evidence type="ECO:0000313" key="5">
    <source>
        <dbReference type="EMBL" id="SMF22776.1"/>
    </source>
</evidence>